<evidence type="ECO:0000256" key="1">
    <source>
        <dbReference type="SAM" id="MobiDB-lite"/>
    </source>
</evidence>
<feature type="compositionally biased region" description="Polar residues" evidence="1">
    <location>
        <begin position="112"/>
        <end position="126"/>
    </location>
</feature>
<dbReference type="Proteomes" id="UP000822688">
    <property type="component" value="Chromosome V"/>
</dbReference>
<feature type="compositionally biased region" description="Basic residues" evidence="1">
    <location>
        <begin position="31"/>
        <end position="40"/>
    </location>
</feature>
<feature type="compositionally biased region" description="Polar residues" evidence="1">
    <location>
        <begin position="147"/>
        <end position="160"/>
    </location>
</feature>
<sequence>MKQCGNITGRSKSSSKPTPRNLYPLRSLSKLNKKRKRTKNAKTIGPKRTGEGNLRTKKYTVKRKNRKATFSARRAARQARSVSTSSVESGSSCSTCKTSCRGLQRKKPDETSCASQSISGSFQDSIPASKDISPDASQRKDLKLQEHPQSQQNLEKNRTGTALPQAEILVRVQIPQPQAPLHYKDVAFNSLVYKRSRVGDIDFTEQSRRWPSSGIRACPHPGD</sequence>
<feature type="compositionally biased region" description="Polar residues" evidence="1">
    <location>
        <begin position="1"/>
        <end position="18"/>
    </location>
</feature>
<protein>
    <submittedName>
        <fullName evidence="2">Uncharacterized protein</fullName>
    </submittedName>
</protein>
<dbReference type="AlphaFoldDB" id="A0A8T0HPN8"/>
<comment type="caution">
    <text evidence="2">The sequence shown here is derived from an EMBL/GenBank/DDBJ whole genome shotgun (WGS) entry which is preliminary data.</text>
</comment>
<dbReference type="EMBL" id="CM026426">
    <property type="protein sequence ID" value="KAG0572749.1"/>
    <property type="molecule type" value="Genomic_DNA"/>
</dbReference>
<evidence type="ECO:0000313" key="2">
    <source>
        <dbReference type="EMBL" id="KAG0572749.1"/>
    </source>
</evidence>
<proteinExistence type="predicted"/>
<feature type="region of interest" description="Disordered" evidence="1">
    <location>
        <begin position="1"/>
        <end position="160"/>
    </location>
</feature>
<gene>
    <name evidence="2" type="ORF">KC19_VG121700</name>
</gene>
<reference evidence="2" key="1">
    <citation type="submission" date="2020-06" db="EMBL/GenBank/DDBJ databases">
        <title>WGS assembly of Ceratodon purpureus strain R40.</title>
        <authorList>
            <person name="Carey S.B."/>
            <person name="Jenkins J."/>
            <person name="Shu S."/>
            <person name="Lovell J.T."/>
            <person name="Sreedasyam A."/>
            <person name="Maumus F."/>
            <person name="Tiley G.P."/>
            <person name="Fernandez-Pozo N."/>
            <person name="Barry K."/>
            <person name="Chen C."/>
            <person name="Wang M."/>
            <person name="Lipzen A."/>
            <person name="Daum C."/>
            <person name="Saski C.A."/>
            <person name="Payton A.C."/>
            <person name="Mcbreen J.C."/>
            <person name="Conrad R.E."/>
            <person name="Kollar L.M."/>
            <person name="Olsson S."/>
            <person name="Huttunen S."/>
            <person name="Landis J.B."/>
            <person name="Wickett N.J."/>
            <person name="Johnson M.G."/>
            <person name="Rensing S.A."/>
            <person name="Grimwood J."/>
            <person name="Schmutz J."/>
            <person name="Mcdaniel S.F."/>
        </authorList>
    </citation>
    <scope>NUCLEOTIDE SEQUENCE</scope>
    <source>
        <strain evidence="2">R40</strain>
    </source>
</reference>
<feature type="compositionally biased region" description="Basic and acidic residues" evidence="1">
    <location>
        <begin position="137"/>
        <end position="146"/>
    </location>
</feature>
<feature type="compositionally biased region" description="Basic residues" evidence="1">
    <location>
        <begin position="55"/>
        <end position="67"/>
    </location>
</feature>
<accession>A0A8T0HPN8</accession>
<keyword evidence="3" id="KW-1185">Reference proteome</keyword>
<organism evidence="2 3">
    <name type="scientific">Ceratodon purpureus</name>
    <name type="common">Fire moss</name>
    <name type="synonym">Dicranum purpureum</name>
    <dbReference type="NCBI Taxonomy" id="3225"/>
    <lineage>
        <taxon>Eukaryota</taxon>
        <taxon>Viridiplantae</taxon>
        <taxon>Streptophyta</taxon>
        <taxon>Embryophyta</taxon>
        <taxon>Bryophyta</taxon>
        <taxon>Bryophytina</taxon>
        <taxon>Bryopsida</taxon>
        <taxon>Dicranidae</taxon>
        <taxon>Pseudoditrichales</taxon>
        <taxon>Ditrichaceae</taxon>
        <taxon>Ceratodon</taxon>
    </lineage>
</organism>
<evidence type="ECO:0000313" key="3">
    <source>
        <dbReference type="Proteomes" id="UP000822688"/>
    </source>
</evidence>
<name>A0A8T0HPN8_CERPU</name>
<feature type="compositionally biased region" description="Low complexity" evidence="1">
    <location>
        <begin position="68"/>
        <end position="100"/>
    </location>
</feature>